<name>A0A8H7PXB6_MORIS</name>
<dbReference type="AlphaFoldDB" id="A0A8H7PXB6"/>
<dbReference type="OrthoDB" id="2122015at2759"/>
<dbReference type="EMBL" id="JAEPQZ010000005">
    <property type="protein sequence ID" value="KAG2181174.1"/>
    <property type="molecule type" value="Genomic_DNA"/>
</dbReference>
<gene>
    <name evidence="1" type="ORF">INT43_008756</name>
</gene>
<dbReference type="Pfam" id="PF17237">
    <property type="entry name" value="Emr1"/>
    <property type="match status" value="1"/>
</dbReference>
<dbReference type="Proteomes" id="UP000654370">
    <property type="component" value="Unassembled WGS sequence"/>
</dbReference>
<keyword evidence="2" id="KW-1185">Reference proteome</keyword>
<accession>A0A8H7PXB6</accession>
<dbReference type="GO" id="GO:0007008">
    <property type="term" value="P:outer mitochondrial membrane organization"/>
    <property type="evidence" value="ECO:0007669"/>
    <property type="project" value="InterPro"/>
</dbReference>
<dbReference type="GO" id="GO:0005739">
    <property type="term" value="C:mitochondrion"/>
    <property type="evidence" value="ECO:0007669"/>
    <property type="project" value="GOC"/>
</dbReference>
<reference evidence="1" key="1">
    <citation type="submission" date="2020-12" db="EMBL/GenBank/DDBJ databases">
        <title>Metabolic potential, ecology and presence of endohyphal bacteria is reflected in genomic diversity of Mucoromycotina.</title>
        <authorList>
            <person name="Muszewska A."/>
            <person name="Okrasinska A."/>
            <person name="Steczkiewicz K."/>
            <person name="Drgas O."/>
            <person name="Orlowska M."/>
            <person name="Perlinska-Lenart U."/>
            <person name="Aleksandrzak-Piekarczyk T."/>
            <person name="Szatraj K."/>
            <person name="Zielenkiewicz U."/>
            <person name="Pilsyk S."/>
            <person name="Malc E."/>
            <person name="Mieczkowski P."/>
            <person name="Kruszewska J.S."/>
            <person name="Biernat P."/>
            <person name="Pawlowska J."/>
        </authorList>
    </citation>
    <scope>NUCLEOTIDE SEQUENCE</scope>
    <source>
        <strain evidence="1">WA0000067209</strain>
    </source>
</reference>
<proteinExistence type="predicted"/>
<sequence>MVELTTHFPNVTVFHQREQIGLTFHLSFVRKTELLPTSVTMALPNLWKIYASFRTPEEERQYSREAFFKFSGYIISCIVMTALASRGLGARQSAQLISSSVRN</sequence>
<evidence type="ECO:0000313" key="2">
    <source>
        <dbReference type="Proteomes" id="UP000654370"/>
    </source>
</evidence>
<evidence type="ECO:0000313" key="1">
    <source>
        <dbReference type="EMBL" id="KAG2181174.1"/>
    </source>
</evidence>
<organism evidence="1 2">
    <name type="scientific">Mortierella isabellina</name>
    <name type="common">Filamentous fungus</name>
    <name type="synonym">Umbelopsis isabellina</name>
    <dbReference type="NCBI Taxonomy" id="91625"/>
    <lineage>
        <taxon>Eukaryota</taxon>
        <taxon>Fungi</taxon>
        <taxon>Fungi incertae sedis</taxon>
        <taxon>Mucoromycota</taxon>
        <taxon>Mucoromycotina</taxon>
        <taxon>Umbelopsidomycetes</taxon>
        <taxon>Umbelopsidales</taxon>
        <taxon>Umbelopsidaceae</taxon>
        <taxon>Umbelopsis</taxon>
    </lineage>
</organism>
<dbReference type="InterPro" id="IPR035195">
    <property type="entry name" value="Emr1"/>
</dbReference>
<comment type="caution">
    <text evidence="1">The sequence shown here is derived from an EMBL/GenBank/DDBJ whole genome shotgun (WGS) entry which is preliminary data.</text>
</comment>
<protein>
    <submittedName>
        <fullName evidence="1">Uncharacterized protein</fullName>
    </submittedName>
</protein>